<keyword evidence="3" id="KW-0732">Signal</keyword>
<dbReference type="InterPro" id="IPR000504">
    <property type="entry name" value="RRM_dom"/>
</dbReference>
<dbReference type="Gene3D" id="3.30.70.330">
    <property type="match status" value="1"/>
</dbReference>
<name>A0A068XZM0_ECHMU</name>
<feature type="domain" description="RRM" evidence="4">
    <location>
        <begin position="169"/>
        <end position="240"/>
    </location>
</feature>
<evidence type="ECO:0000313" key="6">
    <source>
        <dbReference type="Proteomes" id="UP000017246"/>
    </source>
</evidence>
<protein>
    <submittedName>
        <fullName evidence="5">RNA binding protein squid</fullName>
    </submittedName>
</protein>
<dbReference type="PROSITE" id="PS50102">
    <property type="entry name" value="RRM"/>
    <property type="match status" value="1"/>
</dbReference>
<dbReference type="SUPFAM" id="SSF54928">
    <property type="entry name" value="RNA-binding domain, RBD"/>
    <property type="match status" value="1"/>
</dbReference>
<dbReference type="EMBL" id="LN902253">
    <property type="protein sequence ID" value="CDS35561.1"/>
    <property type="molecule type" value="Genomic_DNA"/>
</dbReference>
<dbReference type="OrthoDB" id="21467at2759"/>
<sequence>MSCSPFFLGSICIFSSSLITNCPITPSRLQWDTGILMHIRIYKRRLVNFESTLLLMSTHSLSFPLYPSFSEMPRNKAKRISVYPPRRWNWSTWNETDEHNRQKAVASWKSLKQCSREAKRLEEAVKQLGPIPMTQMQVKSEDIQEENQKKEKTDLKKNEVASNDVEVGHQLVVDGLPPVPKLNDILSFYGKFGAVTHVRIDEEMHRAFVVFSTAEAVQKAVAAAPPRFKSANLRVSLCEEHGWRYATS</sequence>
<reference evidence="5" key="1">
    <citation type="journal article" date="2013" name="Nature">
        <title>The genomes of four tapeworm species reveal adaptations to parasitism.</title>
        <authorList>
            <person name="Tsai I.J."/>
            <person name="Zarowiecki M."/>
            <person name="Holroyd N."/>
            <person name="Garciarrubio A."/>
            <person name="Sanchez-Flores A."/>
            <person name="Brooks K.L."/>
            <person name="Tracey A."/>
            <person name="Bobes R.J."/>
            <person name="Fragoso G."/>
            <person name="Sciutto E."/>
            <person name="Aslett M."/>
            <person name="Beasley H."/>
            <person name="Bennett H.M."/>
            <person name="Cai J."/>
            <person name="Camicia F."/>
            <person name="Clark R."/>
            <person name="Cucher M."/>
            <person name="De Silva N."/>
            <person name="Day T.A."/>
            <person name="Deplazes P."/>
            <person name="Estrada K."/>
            <person name="Fernandez C."/>
            <person name="Holland P.W."/>
            <person name="Hou J."/>
            <person name="Hu S."/>
            <person name="Huckvale T."/>
            <person name="Hung S.S."/>
            <person name="Kamenetzky L."/>
            <person name="Keane J.A."/>
            <person name="Kiss F."/>
            <person name="Koziol U."/>
            <person name="Lambert O."/>
            <person name="Liu K."/>
            <person name="Luo X."/>
            <person name="Luo Y."/>
            <person name="Macchiaroli N."/>
            <person name="Nichol S."/>
            <person name="Paps J."/>
            <person name="Parkinson J."/>
            <person name="Pouchkina-Stantcheva N."/>
            <person name="Riddiford N."/>
            <person name="Rosenzvit M."/>
            <person name="Salinas G."/>
            <person name="Wasmuth J.D."/>
            <person name="Zamanian M."/>
            <person name="Zheng Y."/>
            <person name="Cai X."/>
            <person name="Soberon X."/>
            <person name="Olson P.D."/>
            <person name="Laclette J.P."/>
            <person name="Brehm K."/>
            <person name="Berriman M."/>
            <person name="Garciarrubio A."/>
            <person name="Bobes R.J."/>
            <person name="Fragoso G."/>
            <person name="Sanchez-Flores A."/>
            <person name="Estrada K."/>
            <person name="Cevallos M.A."/>
            <person name="Morett E."/>
            <person name="Gonzalez V."/>
            <person name="Portillo T."/>
            <person name="Ochoa-Leyva A."/>
            <person name="Jose M.V."/>
            <person name="Sciutto E."/>
            <person name="Landa A."/>
            <person name="Jimenez L."/>
            <person name="Valdes V."/>
            <person name="Carrero J.C."/>
            <person name="Larralde C."/>
            <person name="Morales-Montor J."/>
            <person name="Limon-Lason J."/>
            <person name="Soberon X."/>
            <person name="Laclette J.P."/>
        </authorList>
    </citation>
    <scope>NUCLEOTIDE SEQUENCE [LARGE SCALE GENOMIC DNA]</scope>
</reference>
<dbReference type="InterPro" id="IPR012677">
    <property type="entry name" value="Nucleotide-bd_a/b_plait_sf"/>
</dbReference>
<evidence type="ECO:0000259" key="4">
    <source>
        <dbReference type="PROSITE" id="PS50102"/>
    </source>
</evidence>
<dbReference type="SMART" id="SM00360">
    <property type="entry name" value="RRM"/>
    <property type="match status" value="1"/>
</dbReference>
<keyword evidence="1" id="KW-0694">RNA-binding</keyword>
<gene>
    <name evidence="5" type="ORF">EmuJ_000313200</name>
</gene>
<dbReference type="Proteomes" id="UP000017246">
    <property type="component" value="Unassembled WGS sequence"/>
</dbReference>
<accession>A0A068XZM0</accession>
<organism evidence="5 6">
    <name type="scientific">Echinococcus multilocularis</name>
    <name type="common">Fox tapeworm</name>
    <dbReference type="NCBI Taxonomy" id="6211"/>
    <lineage>
        <taxon>Eukaryota</taxon>
        <taxon>Metazoa</taxon>
        <taxon>Spiralia</taxon>
        <taxon>Lophotrochozoa</taxon>
        <taxon>Platyhelminthes</taxon>
        <taxon>Cestoda</taxon>
        <taxon>Eucestoda</taxon>
        <taxon>Cyclophyllidea</taxon>
        <taxon>Taeniidae</taxon>
        <taxon>Echinococcus</taxon>
    </lineage>
</organism>
<evidence type="ECO:0000256" key="3">
    <source>
        <dbReference type="SAM" id="SignalP"/>
    </source>
</evidence>
<evidence type="ECO:0000256" key="1">
    <source>
        <dbReference type="PROSITE-ProRule" id="PRU00176"/>
    </source>
</evidence>
<feature type="region of interest" description="Disordered" evidence="2">
    <location>
        <begin position="137"/>
        <end position="157"/>
    </location>
</feature>
<dbReference type="AlphaFoldDB" id="A0A068XZM0"/>
<keyword evidence="6" id="KW-1185">Reference proteome</keyword>
<evidence type="ECO:0000256" key="2">
    <source>
        <dbReference type="SAM" id="MobiDB-lite"/>
    </source>
</evidence>
<dbReference type="Pfam" id="PF00076">
    <property type="entry name" value="RRM_1"/>
    <property type="match status" value="1"/>
</dbReference>
<feature type="chain" id="PRO_5001657763" evidence="3">
    <location>
        <begin position="20"/>
        <end position="248"/>
    </location>
</feature>
<feature type="compositionally biased region" description="Basic and acidic residues" evidence="2">
    <location>
        <begin position="139"/>
        <end position="157"/>
    </location>
</feature>
<evidence type="ECO:0000313" key="5">
    <source>
        <dbReference type="EMBL" id="CDS35561.1"/>
    </source>
</evidence>
<proteinExistence type="predicted"/>
<dbReference type="InterPro" id="IPR035979">
    <property type="entry name" value="RBD_domain_sf"/>
</dbReference>
<dbReference type="GO" id="GO:0003723">
    <property type="term" value="F:RNA binding"/>
    <property type="evidence" value="ECO:0007669"/>
    <property type="project" value="UniProtKB-UniRule"/>
</dbReference>
<feature type="signal peptide" evidence="3">
    <location>
        <begin position="1"/>
        <end position="19"/>
    </location>
</feature>
<reference evidence="5" key="2">
    <citation type="submission" date="2015-11" db="EMBL/GenBank/DDBJ databases">
        <authorList>
            <person name="Zhang Y."/>
            <person name="Guo Z."/>
        </authorList>
    </citation>
    <scope>NUCLEOTIDE SEQUENCE</scope>
</reference>